<evidence type="ECO:0000313" key="3">
    <source>
        <dbReference type="Proteomes" id="UP000886998"/>
    </source>
</evidence>
<name>A0A8X6XPQ4_9ARAC</name>
<dbReference type="EMBL" id="BMAV01011795">
    <property type="protein sequence ID" value="GFY57893.1"/>
    <property type="molecule type" value="Genomic_DNA"/>
</dbReference>
<reference evidence="2" key="1">
    <citation type="submission" date="2020-08" db="EMBL/GenBank/DDBJ databases">
        <title>Multicomponent nature underlies the extraordinary mechanical properties of spider dragline silk.</title>
        <authorList>
            <person name="Kono N."/>
            <person name="Nakamura H."/>
            <person name="Mori M."/>
            <person name="Yoshida Y."/>
            <person name="Ohtoshi R."/>
            <person name="Malay A.D."/>
            <person name="Moran D.A.P."/>
            <person name="Tomita M."/>
            <person name="Numata K."/>
            <person name="Arakawa K."/>
        </authorList>
    </citation>
    <scope>NUCLEOTIDE SEQUENCE</scope>
</reference>
<dbReference type="Proteomes" id="UP000886998">
    <property type="component" value="Unassembled WGS sequence"/>
</dbReference>
<comment type="caution">
    <text evidence="2">The sequence shown here is derived from an EMBL/GenBank/DDBJ whole genome shotgun (WGS) entry which is preliminary data.</text>
</comment>
<evidence type="ECO:0000256" key="1">
    <source>
        <dbReference type="SAM" id="MobiDB-lite"/>
    </source>
</evidence>
<organism evidence="2 3">
    <name type="scientific">Trichonephila inaurata madagascariensis</name>
    <dbReference type="NCBI Taxonomy" id="2747483"/>
    <lineage>
        <taxon>Eukaryota</taxon>
        <taxon>Metazoa</taxon>
        <taxon>Ecdysozoa</taxon>
        <taxon>Arthropoda</taxon>
        <taxon>Chelicerata</taxon>
        <taxon>Arachnida</taxon>
        <taxon>Araneae</taxon>
        <taxon>Araneomorphae</taxon>
        <taxon>Entelegynae</taxon>
        <taxon>Araneoidea</taxon>
        <taxon>Nephilidae</taxon>
        <taxon>Trichonephila</taxon>
        <taxon>Trichonephila inaurata</taxon>
    </lineage>
</organism>
<keyword evidence="3" id="KW-1185">Reference proteome</keyword>
<protein>
    <submittedName>
        <fullName evidence="2">DDE_Tnp_1_7 domain-containing protein</fullName>
    </submittedName>
</protein>
<proteinExistence type="predicted"/>
<dbReference type="AlphaFoldDB" id="A0A8X6XPQ4"/>
<dbReference type="OrthoDB" id="6432581at2759"/>
<evidence type="ECO:0000313" key="2">
    <source>
        <dbReference type="EMBL" id="GFY57893.1"/>
    </source>
</evidence>
<feature type="region of interest" description="Disordered" evidence="1">
    <location>
        <begin position="8"/>
        <end position="34"/>
    </location>
</feature>
<gene>
    <name evidence="2" type="primary">AVEN_53028_1</name>
    <name evidence="2" type="ORF">TNIN_170651</name>
</gene>
<accession>A0A8X6XPQ4</accession>
<sequence>MEYFIILGSDDGSEDSSEILQLPGSETEDSDDDGKIQNARSCIKINVNYPLQAPPRFQFSGDPKVLEEDETLEFFGLFMDRDLQELIVNEI</sequence>